<dbReference type="SUPFAM" id="SSF51735">
    <property type="entry name" value="NAD(P)-binding Rossmann-fold domains"/>
    <property type="match status" value="1"/>
</dbReference>
<dbReference type="RefSeq" id="WP_074836067.1">
    <property type="nucleotide sequence ID" value="NZ_CATMKJ010000005.1"/>
</dbReference>
<reference evidence="2 3" key="1">
    <citation type="submission" date="2016-10" db="EMBL/GenBank/DDBJ databases">
        <authorList>
            <person name="Varghese N."/>
            <person name="Submissions S."/>
        </authorList>
    </citation>
    <scope>NUCLEOTIDE SEQUENCE [LARGE SCALE GENOMIC DNA]</scope>
    <source>
        <strain evidence="2 3">FF3</strain>
    </source>
</reference>
<evidence type="ECO:0000259" key="1">
    <source>
        <dbReference type="Pfam" id="PF01370"/>
    </source>
</evidence>
<keyword evidence="3" id="KW-1185">Reference proteome</keyword>
<dbReference type="GO" id="GO:0004029">
    <property type="term" value="F:aldehyde dehydrogenase (NAD+) activity"/>
    <property type="evidence" value="ECO:0007669"/>
    <property type="project" value="TreeGrafter"/>
</dbReference>
<sequence length="318" mass="33611">MGALTLLITGAAGYVGRHSVAAARARGHAVIAVLRDASAAPESWRDDAGITVIAGDLTDCPALPAACASADVVLHLAASLSGDATRQARDTLQATRSLLAALPDGTRLVHMSSMAVYDMAHADPGAMITESSALLDAGARADAYATNKAAQERLVSDTAKTRGHGVTILRPGAVFGPDRLWNAHLGLALGPVLLRLAGRGEIPLCHISTCTGALIKAAEHPATGPINVLDEDLPTRQRYLANLAGTPPLVLPLNWRWVMPLARLSATVLPRHRLPGLLRPEVLRARFLPLCYDNSRMRETLGLRQAKSFEALMHEAQG</sequence>
<evidence type="ECO:0000313" key="3">
    <source>
        <dbReference type="Proteomes" id="UP000182932"/>
    </source>
</evidence>
<dbReference type="GeneID" id="80817948"/>
<gene>
    <name evidence="2" type="ORF">SAMN04487940_104263</name>
</gene>
<dbReference type="InterPro" id="IPR036291">
    <property type="entry name" value="NAD(P)-bd_dom_sf"/>
</dbReference>
<dbReference type="EMBL" id="FNYY01000004">
    <property type="protein sequence ID" value="SEJ27769.1"/>
    <property type="molecule type" value="Genomic_DNA"/>
</dbReference>
<dbReference type="GO" id="GO:0005737">
    <property type="term" value="C:cytoplasm"/>
    <property type="evidence" value="ECO:0007669"/>
    <property type="project" value="TreeGrafter"/>
</dbReference>
<dbReference type="PANTHER" id="PTHR48079">
    <property type="entry name" value="PROTEIN YEEZ"/>
    <property type="match status" value="1"/>
</dbReference>
<dbReference type="AlphaFoldDB" id="A0A975ZN01"/>
<accession>A0A975ZN01</accession>
<dbReference type="InterPro" id="IPR001509">
    <property type="entry name" value="Epimerase_deHydtase"/>
</dbReference>
<organism evidence="2 3">
    <name type="scientific">Marinovum algicola</name>
    <dbReference type="NCBI Taxonomy" id="42444"/>
    <lineage>
        <taxon>Bacteria</taxon>
        <taxon>Pseudomonadati</taxon>
        <taxon>Pseudomonadota</taxon>
        <taxon>Alphaproteobacteria</taxon>
        <taxon>Rhodobacterales</taxon>
        <taxon>Roseobacteraceae</taxon>
        <taxon>Marinovum</taxon>
    </lineage>
</organism>
<dbReference type="PANTHER" id="PTHR48079:SF6">
    <property type="entry name" value="NAD(P)-BINDING DOMAIN-CONTAINING PROTEIN-RELATED"/>
    <property type="match status" value="1"/>
</dbReference>
<dbReference type="Gene3D" id="3.40.50.720">
    <property type="entry name" value="NAD(P)-binding Rossmann-like Domain"/>
    <property type="match status" value="1"/>
</dbReference>
<proteinExistence type="predicted"/>
<protein>
    <submittedName>
        <fullName evidence="2">Nucleoside-diphosphate-sugar epimerase</fullName>
    </submittedName>
</protein>
<dbReference type="Proteomes" id="UP000182932">
    <property type="component" value="Unassembled WGS sequence"/>
</dbReference>
<feature type="domain" description="NAD-dependent epimerase/dehydratase" evidence="1">
    <location>
        <begin position="7"/>
        <end position="223"/>
    </location>
</feature>
<dbReference type="Pfam" id="PF01370">
    <property type="entry name" value="Epimerase"/>
    <property type="match status" value="1"/>
</dbReference>
<name>A0A975ZN01_9RHOB</name>
<dbReference type="InterPro" id="IPR051783">
    <property type="entry name" value="NAD(P)-dependent_oxidoreduct"/>
</dbReference>
<evidence type="ECO:0000313" key="2">
    <source>
        <dbReference type="EMBL" id="SEJ27769.1"/>
    </source>
</evidence>
<comment type="caution">
    <text evidence="2">The sequence shown here is derived from an EMBL/GenBank/DDBJ whole genome shotgun (WGS) entry which is preliminary data.</text>
</comment>